<dbReference type="NCBIfam" id="TIGR00546">
    <property type="entry name" value="lnt"/>
    <property type="match status" value="1"/>
</dbReference>
<dbReference type="InterPro" id="IPR036526">
    <property type="entry name" value="C-N_Hydrolase_sf"/>
</dbReference>
<dbReference type="CDD" id="cd07571">
    <property type="entry name" value="ALP_N-acyl_transferase"/>
    <property type="match status" value="1"/>
</dbReference>
<feature type="transmembrane region" description="Helical" evidence="9">
    <location>
        <begin position="30"/>
        <end position="48"/>
    </location>
</feature>
<keyword evidence="12" id="KW-1185">Reference proteome</keyword>
<feature type="transmembrane region" description="Helical" evidence="9">
    <location>
        <begin position="126"/>
        <end position="149"/>
    </location>
</feature>
<dbReference type="EC" id="2.3.1.269" evidence="9"/>
<dbReference type="PANTHER" id="PTHR38686:SF1">
    <property type="entry name" value="APOLIPOPROTEIN N-ACYLTRANSFERASE"/>
    <property type="match status" value="1"/>
</dbReference>
<comment type="subcellular location">
    <subcellularLocation>
        <location evidence="1 9">Cell membrane</location>
        <topology evidence="1 9">Multi-pass membrane protein</topology>
    </subcellularLocation>
</comment>
<keyword evidence="4 9" id="KW-0808">Transferase</keyword>
<keyword evidence="6 9" id="KW-1133">Transmembrane helix</keyword>
<dbReference type="GO" id="GO:0042158">
    <property type="term" value="P:lipoprotein biosynthetic process"/>
    <property type="evidence" value="ECO:0007669"/>
    <property type="project" value="UniProtKB-UniRule"/>
</dbReference>
<keyword evidence="3 9" id="KW-1003">Cell membrane</keyword>
<feature type="transmembrane region" description="Helical" evidence="9">
    <location>
        <begin position="6"/>
        <end position="23"/>
    </location>
</feature>
<evidence type="ECO:0000256" key="5">
    <source>
        <dbReference type="ARBA" id="ARBA00022692"/>
    </source>
</evidence>
<dbReference type="UniPathway" id="UPA00666"/>
<keyword evidence="5 9" id="KW-0812">Transmembrane</keyword>
<dbReference type="EMBL" id="FYEX01000001">
    <property type="protein sequence ID" value="SNC64621.1"/>
    <property type="molecule type" value="Genomic_DNA"/>
</dbReference>
<evidence type="ECO:0000256" key="3">
    <source>
        <dbReference type="ARBA" id="ARBA00022475"/>
    </source>
</evidence>
<dbReference type="AlphaFoldDB" id="A0A212TFL6"/>
<evidence type="ECO:0000256" key="9">
    <source>
        <dbReference type="HAMAP-Rule" id="MF_01148"/>
    </source>
</evidence>
<comment type="similarity">
    <text evidence="2 9">Belongs to the CN hydrolase family. Apolipoprotein N-acyltransferase subfamily.</text>
</comment>
<comment type="function">
    <text evidence="9">Catalyzes the phospholipid dependent N-acylation of the N-terminal cysteine of apolipoprotein, the last step in lipoprotein maturation.</text>
</comment>
<protein>
    <recommendedName>
        <fullName evidence="9">Apolipoprotein N-acyltransferase</fullName>
        <shortName evidence="9">ALP N-acyltransferase</shortName>
        <ecNumber evidence="9">2.3.1.269</ecNumber>
    </recommendedName>
</protein>
<feature type="domain" description="CN hydrolase" evidence="10">
    <location>
        <begin position="191"/>
        <end position="432"/>
    </location>
</feature>
<dbReference type="InterPro" id="IPR045378">
    <property type="entry name" value="LNT_N"/>
</dbReference>
<comment type="pathway">
    <text evidence="9">Protein modification; lipoprotein biosynthesis (N-acyl transfer).</text>
</comment>
<name>A0A212TFL6_9BURK</name>
<dbReference type="Gene3D" id="3.60.110.10">
    <property type="entry name" value="Carbon-nitrogen hydrolase"/>
    <property type="match status" value="1"/>
</dbReference>
<evidence type="ECO:0000256" key="4">
    <source>
        <dbReference type="ARBA" id="ARBA00022679"/>
    </source>
</evidence>
<comment type="catalytic activity">
    <reaction evidence="9">
        <text>N-terminal S-1,2-diacyl-sn-glyceryl-L-cysteinyl-[lipoprotein] + a glycerophospholipid = N-acyl-S-1,2-diacyl-sn-glyceryl-L-cysteinyl-[lipoprotein] + a 2-acyl-sn-glycero-3-phospholipid + H(+)</text>
        <dbReference type="Rhea" id="RHEA:48228"/>
        <dbReference type="Rhea" id="RHEA-COMP:14681"/>
        <dbReference type="Rhea" id="RHEA-COMP:14684"/>
        <dbReference type="ChEBI" id="CHEBI:15378"/>
        <dbReference type="ChEBI" id="CHEBI:136912"/>
        <dbReference type="ChEBI" id="CHEBI:140656"/>
        <dbReference type="ChEBI" id="CHEBI:140657"/>
        <dbReference type="ChEBI" id="CHEBI:140660"/>
        <dbReference type="EC" id="2.3.1.269"/>
    </reaction>
</comment>
<sequence>MPYGGWFLIVGLAIFFRAIFSDAHPFRSSWIFSLGYFCNSLWWIFVSLHDIGGLPAALSIFAVIVLSAYLGLFYAAAVKLTHLYQSNTLRIIGIACSWVIFEWLRGQLFTGFPWAGFAESQVDGPFFAWAPLLGGLACTWLCVALAAYLSLGKNNFFTKIVATIAVISASHAIGLFSFTQPIGRPIDLSLIQGNFAQTTKFDPASISQQIEYYYDAIKKSKSSLIIAPETAIPVQPTKFDPLFENLKPKNNSQNIILGAIGMGPNGQLSNSAIGLKSKGENYQYNKSHLVPFGEFVPWGAQWFVDLFKVPLGNFYRGSDRQAPFIILQGIDEIAVGILICYEDVFGNELAARQRNSAVDHHLWVNLTNLAWFGDSQAAEQQLRLARLRSIETGIPTLRATNTGITSVIDHQGQVLRQLPKFQQGILKAEIQAYSGKTPYVWVGDIPILMICGLFLILAWRKNKK</sequence>
<dbReference type="Pfam" id="PF20154">
    <property type="entry name" value="LNT_N"/>
    <property type="match status" value="1"/>
</dbReference>
<evidence type="ECO:0000256" key="8">
    <source>
        <dbReference type="ARBA" id="ARBA00023315"/>
    </source>
</evidence>
<dbReference type="SUPFAM" id="SSF56317">
    <property type="entry name" value="Carbon-nitrogen hydrolase"/>
    <property type="match status" value="1"/>
</dbReference>
<keyword evidence="11" id="KW-0449">Lipoprotein</keyword>
<dbReference type="Proteomes" id="UP000197215">
    <property type="component" value="Unassembled WGS sequence"/>
</dbReference>
<feature type="transmembrane region" description="Helical" evidence="9">
    <location>
        <begin position="54"/>
        <end position="76"/>
    </location>
</feature>
<organism evidence="11 12">
    <name type="scientific">Polynucleobacter victoriensis</name>
    <dbReference type="NCBI Taxonomy" id="2049319"/>
    <lineage>
        <taxon>Bacteria</taxon>
        <taxon>Pseudomonadati</taxon>
        <taxon>Pseudomonadota</taxon>
        <taxon>Betaproteobacteria</taxon>
        <taxon>Burkholderiales</taxon>
        <taxon>Burkholderiaceae</taxon>
        <taxon>Polynucleobacter</taxon>
    </lineage>
</organism>
<dbReference type="PROSITE" id="PS50263">
    <property type="entry name" value="CN_HYDROLASE"/>
    <property type="match status" value="1"/>
</dbReference>
<keyword evidence="8 9" id="KW-0012">Acyltransferase</keyword>
<evidence type="ECO:0000259" key="10">
    <source>
        <dbReference type="PROSITE" id="PS50263"/>
    </source>
</evidence>
<accession>A0A212TFL6</accession>
<dbReference type="InterPro" id="IPR003010">
    <property type="entry name" value="C-N_Hydrolase"/>
</dbReference>
<evidence type="ECO:0000256" key="2">
    <source>
        <dbReference type="ARBA" id="ARBA00010065"/>
    </source>
</evidence>
<dbReference type="GO" id="GO:0005886">
    <property type="term" value="C:plasma membrane"/>
    <property type="evidence" value="ECO:0007669"/>
    <property type="project" value="UniProtKB-SubCell"/>
</dbReference>
<keyword evidence="7 9" id="KW-0472">Membrane</keyword>
<evidence type="ECO:0000313" key="12">
    <source>
        <dbReference type="Proteomes" id="UP000197215"/>
    </source>
</evidence>
<reference evidence="11 12" key="1">
    <citation type="submission" date="2017-06" db="EMBL/GenBank/DDBJ databases">
        <authorList>
            <person name="Kim H.J."/>
            <person name="Triplett B.A."/>
        </authorList>
    </citation>
    <scope>NUCLEOTIDE SEQUENCE [LARGE SCALE GENOMIC DNA]</scope>
    <source>
        <strain evidence="11 12">MWH-VicM1</strain>
    </source>
</reference>
<evidence type="ECO:0000256" key="7">
    <source>
        <dbReference type="ARBA" id="ARBA00023136"/>
    </source>
</evidence>
<evidence type="ECO:0000256" key="6">
    <source>
        <dbReference type="ARBA" id="ARBA00022989"/>
    </source>
</evidence>
<evidence type="ECO:0000313" key="11">
    <source>
        <dbReference type="EMBL" id="SNC64621.1"/>
    </source>
</evidence>
<dbReference type="HAMAP" id="MF_01148">
    <property type="entry name" value="Lnt"/>
    <property type="match status" value="1"/>
</dbReference>
<dbReference type="InterPro" id="IPR004563">
    <property type="entry name" value="Apolipo_AcylTrfase"/>
</dbReference>
<dbReference type="PANTHER" id="PTHR38686">
    <property type="entry name" value="APOLIPOPROTEIN N-ACYLTRANSFERASE"/>
    <property type="match status" value="1"/>
</dbReference>
<dbReference type="GO" id="GO:0016410">
    <property type="term" value="F:N-acyltransferase activity"/>
    <property type="evidence" value="ECO:0007669"/>
    <property type="project" value="UniProtKB-UniRule"/>
</dbReference>
<proteinExistence type="inferred from homology"/>
<gene>
    <name evidence="9" type="primary">lnt</name>
    <name evidence="11" type="ORF">SAMN06295916_1129</name>
</gene>
<dbReference type="Pfam" id="PF00795">
    <property type="entry name" value="CN_hydrolase"/>
    <property type="match status" value="1"/>
</dbReference>
<feature type="transmembrane region" description="Helical" evidence="9">
    <location>
        <begin position="439"/>
        <end position="459"/>
    </location>
</feature>
<feature type="transmembrane region" description="Helical" evidence="9">
    <location>
        <begin position="88"/>
        <end position="106"/>
    </location>
</feature>
<evidence type="ECO:0000256" key="1">
    <source>
        <dbReference type="ARBA" id="ARBA00004651"/>
    </source>
</evidence>
<feature type="transmembrane region" description="Helical" evidence="9">
    <location>
        <begin position="156"/>
        <end position="178"/>
    </location>
</feature>